<dbReference type="GO" id="GO:0051539">
    <property type="term" value="F:4 iron, 4 sulfur cluster binding"/>
    <property type="evidence" value="ECO:0007669"/>
    <property type="project" value="UniProtKB-KW"/>
</dbReference>
<reference evidence="10" key="1">
    <citation type="submission" date="2014-11" db="EMBL/GenBank/DDBJ databases">
        <authorList>
            <person name="Hornung B.V."/>
        </authorList>
    </citation>
    <scope>NUCLEOTIDE SEQUENCE</scope>
    <source>
        <strain evidence="10">INE</strain>
    </source>
</reference>
<dbReference type="InterPro" id="IPR050954">
    <property type="entry name" value="ET_IronSulfur_Cluster-Binding"/>
</dbReference>
<keyword evidence="11" id="KW-1185">Reference proteome</keyword>
<evidence type="ECO:0000313" key="11">
    <source>
        <dbReference type="Proteomes" id="UP001071230"/>
    </source>
</evidence>
<protein>
    <submittedName>
        <fullName evidence="10">4Fe-4S ferredoxin iron-sulfur binding domain protein</fullName>
    </submittedName>
    <submittedName>
        <fullName evidence="9">4Fe-4S ferredoxin-type, iron-sulphur binding domain protein</fullName>
    </submittedName>
</protein>
<dbReference type="InterPro" id="IPR017896">
    <property type="entry name" value="4Fe4S_Fe-S-bd"/>
</dbReference>
<dbReference type="EMBL" id="CDGJ01000132">
    <property type="protein sequence ID" value="CEJ09470.1"/>
    <property type="molecule type" value="Genomic_DNA"/>
</dbReference>
<dbReference type="AlphaFoldDB" id="A0A8S0W7F2"/>
<proteinExistence type="predicted"/>
<keyword evidence="2" id="KW-0004">4Fe-4S</keyword>
<dbReference type="PROSITE" id="PS00198">
    <property type="entry name" value="4FE4S_FER_1"/>
    <property type="match status" value="1"/>
</dbReference>
<evidence type="ECO:0000256" key="7">
    <source>
        <dbReference type="ARBA" id="ARBA00023014"/>
    </source>
</evidence>
<keyword evidence="5" id="KW-0249">Electron transport</keyword>
<dbReference type="KEGG" id="aacx:DEACI_1342"/>
<reference evidence="9" key="2">
    <citation type="submission" date="2020-01" db="EMBL/GenBank/DDBJ databases">
        <authorList>
            <person name="Hornung B."/>
        </authorList>
    </citation>
    <scope>NUCLEOTIDE SEQUENCE</scope>
    <source>
        <strain evidence="9">PacBioINE</strain>
    </source>
</reference>
<evidence type="ECO:0000313" key="9">
    <source>
        <dbReference type="EMBL" id="CAA7600689.1"/>
    </source>
</evidence>
<dbReference type="PROSITE" id="PS51379">
    <property type="entry name" value="4FE4S_FER_2"/>
    <property type="match status" value="2"/>
</dbReference>
<dbReference type="InterPro" id="IPR017900">
    <property type="entry name" value="4Fe4S_Fe_S_CS"/>
</dbReference>
<evidence type="ECO:0000256" key="5">
    <source>
        <dbReference type="ARBA" id="ARBA00022982"/>
    </source>
</evidence>
<evidence type="ECO:0000256" key="3">
    <source>
        <dbReference type="ARBA" id="ARBA00022723"/>
    </source>
</evidence>
<evidence type="ECO:0000256" key="2">
    <source>
        <dbReference type="ARBA" id="ARBA00022485"/>
    </source>
</evidence>
<dbReference type="Proteomes" id="UP001071230">
    <property type="component" value="Unassembled WGS sequence"/>
</dbReference>
<dbReference type="Proteomes" id="UP000836597">
    <property type="component" value="Chromosome"/>
</dbReference>
<dbReference type="SUPFAM" id="SSF54862">
    <property type="entry name" value="4Fe-4S ferredoxins"/>
    <property type="match status" value="1"/>
</dbReference>
<accession>A0A8S0W7F2</accession>
<name>A0A8S0W7F2_9FIRM</name>
<dbReference type="PANTHER" id="PTHR43177:SF5">
    <property type="entry name" value="ANAEROBIC DIMETHYL SULFOXIDE REDUCTASE CHAIN B-RELATED"/>
    <property type="match status" value="1"/>
</dbReference>
<dbReference type="GO" id="GO:0046872">
    <property type="term" value="F:metal ion binding"/>
    <property type="evidence" value="ECO:0007669"/>
    <property type="project" value="UniProtKB-KW"/>
</dbReference>
<dbReference type="PANTHER" id="PTHR43177">
    <property type="entry name" value="PROTEIN NRFC"/>
    <property type="match status" value="1"/>
</dbReference>
<evidence type="ECO:0000256" key="4">
    <source>
        <dbReference type="ARBA" id="ARBA00022737"/>
    </source>
</evidence>
<gene>
    <name evidence="9" type="ORF">DEACI_1342</name>
    <name evidence="10" type="ORF">DEACI_3954</name>
</gene>
<dbReference type="CDD" id="cd10563">
    <property type="entry name" value="CooF_like"/>
    <property type="match status" value="1"/>
</dbReference>
<evidence type="ECO:0000313" key="10">
    <source>
        <dbReference type="EMBL" id="CEJ09470.1"/>
    </source>
</evidence>
<evidence type="ECO:0000259" key="8">
    <source>
        <dbReference type="PROSITE" id="PS51379"/>
    </source>
</evidence>
<keyword evidence="6" id="KW-0408">Iron</keyword>
<evidence type="ECO:0000256" key="1">
    <source>
        <dbReference type="ARBA" id="ARBA00022448"/>
    </source>
</evidence>
<keyword evidence="4" id="KW-0677">Repeat</keyword>
<dbReference type="Gene3D" id="3.30.70.20">
    <property type="match status" value="2"/>
</dbReference>
<organism evidence="9">
    <name type="scientific">Acididesulfobacillus acetoxydans</name>
    <dbReference type="NCBI Taxonomy" id="1561005"/>
    <lineage>
        <taxon>Bacteria</taxon>
        <taxon>Bacillati</taxon>
        <taxon>Bacillota</taxon>
        <taxon>Clostridia</taxon>
        <taxon>Eubacteriales</taxon>
        <taxon>Peptococcaceae</taxon>
        <taxon>Acididesulfobacillus</taxon>
    </lineage>
</organism>
<dbReference type="Pfam" id="PF13247">
    <property type="entry name" value="Fer4_11"/>
    <property type="match status" value="1"/>
</dbReference>
<dbReference type="RefSeq" id="WP_240984328.1">
    <property type="nucleotide sequence ID" value="NZ_CDGJ01000132.1"/>
</dbReference>
<keyword evidence="1" id="KW-0813">Transport</keyword>
<dbReference type="EMBL" id="LR746496">
    <property type="protein sequence ID" value="CAA7600689.1"/>
    <property type="molecule type" value="Genomic_DNA"/>
</dbReference>
<evidence type="ECO:0000256" key="6">
    <source>
        <dbReference type="ARBA" id="ARBA00023004"/>
    </source>
</evidence>
<sequence length="152" mass="16597">MKRVYAREEFCAGCKLCEVHCAVAHSEYPNDIIKAFLKQKVKPTPRVLVEENQPVSFALQCRHCDDAPCTKACISGAMQKDSLTGVVTNDESRCVGCWTCILVCPFGAVQRDAGGHKVASKCDLCSSNGGLPVCVQNCPNGALVFTDELWRR</sequence>
<feature type="domain" description="4Fe-4S ferredoxin-type" evidence="8">
    <location>
        <begin position="85"/>
        <end position="114"/>
    </location>
</feature>
<keyword evidence="7" id="KW-0411">Iron-sulfur</keyword>
<keyword evidence="3" id="KW-0479">Metal-binding</keyword>
<feature type="domain" description="4Fe-4S ferredoxin-type" evidence="8">
    <location>
        <begin position="2"/>
        <end position="31"/>
    </location>
</feature>